<sequence>MRAPLLVAALALLAGACGEGLFDARGRPDVRVIGSKGGTVTSRDGRVRVTLPPGALEREETVSIRELGVQGWSVGMTYALEPSARTLALPAQAEMRAESAPGHRGPASLVRVTRDGLPAPMAGSWSEGTRSFGHLSVLENLGLAQPECTEPIECADGFRCEDGACKACPANVSCRANPALPGPRNTGVPAGSSLVRHEGDVVLDTPGTVLEDRDIRGRLIIRANDVTVRRCVVHAPVPREIDGIISVAGATGVLLEDIEVFAEESSTLQWGVMGGGFTARRLDVHGVVVGMNLKSGARVESSWIHALDPVGAQYGISVFEGRDIGIYDSNVHGPGEEAGAAVFVNQQDGATRDVRIERNRLDRGSCIVNLGHSGGASLPGMVVRNNVFGAQTVFDCAVLVSTQTQLSAAGNVWEATGVEVPIERHD</sequence>
<dbReference type="AlphaFoldDB" id="A0A250IX98"/>
<dbReference type="InterPro" id="IPR011050">
    <property type="entry name" value="Pectin_lyase_fold/virulence"/>
</dbReference>
<evidence type="ECO:0000313" key="1">
    <source>
        <dbReference type="EMBL" id="ATB35908.1"/>
    </source>
</evidence>
<protein>
    <recommendedName>
        <fullName evidence="3">Right handed beta helix domain-containing protein</fullName>
    </recommendedName>
</protein>
<reference evidence="1 2" key="1">
    <citation type="submission" date="2017-06" db="EMBL/GenBank/DDBJ databases">
        <title>Sequencing and comparative analysis of myxobacterial genomes.</title>
        <authorList>
            <person name="Rupp O."/>
            <person name="Goesmann A."/>
            <person name="Sogaard-Andersen L."/>
        </authorList>
    </citation>
    <scope>NUCLEOTIDE SEQUENCE [LARGE SCALE GENOMIC DNA]</scope>
    <source>
        <strain evidence="1 2">DSM 52655</strain>
    </source>
</reference>
<accession>A0A250IX98</accession>
<dbReference type="EMBL" id="CP022098">
    <property type="protein sequence ID" value="ATB35908.1"/>
    <property type="molecule type" value="Genomic_DNA"/>
</dbReference>
<dbReference type="SUPFAM" id="SSF51126">
    <property type="entry name" value="Pectin lyase-like"/>
    <property type="match status" value="1"/>
</dbReference>
<evidence type="ECO:0000313" key="2">
    <source>
        <dbReference type="Proteomes" id="UP000217257"/>
    </source>
</evidence>
<organism evidence="1 2">
    <name type="scientific">Cystobacter fuscus</name>
    <dbReference type="NCBI Taxonomy" id="43"/>
    <lineage>
        <taxon>Bacteria</taxon>
        <taxon>Pseudomonadati</taxon>
        <taxon>Myxococcota</taxon>
        <taxon>Myxococcia</taxon>
        <taxon>Myxococcales</taxon>
        <taxon>Cystobacterineae</taxon>
        <taxon>Archangiaceae</taxon>
        <taxon>Cystobacter</taxon>
    </lineage>
</organism>
<dbReference type="PROSITE" id="PS51257">
    <property type="entry name" value="PROKAR_LIPOPROTEIN"/>
    <property type="match status" value="1"/>
</dbReference>
<dbReference type="Proteomes" id="UP000217257">
    <property type="component" value="Chromosome"/>
</dbReference>
<evidence type="ECO:0008006" key="3">
    <source>
        <dbReference type="Google" id="ProtNLM"/>
    </source>
</evidence>
<proteinExistence type="predicted"/>
<gene>
    <name evidence="1" type="ORF">CYFUS_001322</name>
</gene>
<dbReference type="RefSeq" id="WP_095984471.1">
    <property type="nucleotide sequence ID" value="NZ_CP022098.1"/>
</dbReference>
<dbReference type="KEGG" id="cfus:CYFUS_001322"/>
<name>A0A250IX98_9BACT</name>